<reference evidence="1 2" key="1">
    <citation type="submission" date="2023-10" db="EMBL/GenBank/DDBJ databases">
        <title>Complete genome sequence of a Sphingomonadaceae bacterium.</title>
        <authorList>
            <person name="Yan C."/>
        </authorList>
    </citation>
    <scope>NUCLEOTIDE SEQUENCE [LARGE SCALE GENOMIC DNA]</scope>
    <source>
        <strain evidence="1 2">SCSIO 66989</strain>
    </source>
</reference>
<dbReference type="RefSeq" id="WP_317082904.1">
    <property type="nucleotide sequence ID" value="NZ_CP136594.1"/>
</dbReference>
<proteinExistence type="predicted"/>
<keyword evidence="2" id="KW-1185">Reference proteome</keyword>
<evidence type="ECO:0000313" key="2">
    <source>
        <dbReference type="Proteomes" id="UP001302429"/>
    </source>
</evidence>
<dbReference type="KEGG" id="acoa:RB602_03250"/>
<dbReference type="Proteomes" id="UP001302429">
    <property type="component" value="Chromosome"/>
</dbReference>
<name>A0AA97F9H9_9SPHN</name>
<evidence type="ECO:0000313" key="1">
    <source>
        <dbReference type="EMBL" id="WOE75743.1"/>
    </source>
</evidence>
<protein>
    <submittedName>
        <fullName evidence="1">Uncharacterized protein</fullName>
    </submittedName>
</protein>
<sequence length="175" mass="19181">MFLILLGGSLSGALAITAPLEAQEGVRSGSTDAAKKLYACLEIEDDAQRLTCYDREVRSFSQAQTSGQVIVAERKDVEQARRELFGLSLSENPLFADKDDEGVNSITATVTAVRQTRDGKWIMALDTGARWMQTEARRTRRGPRKGDVIEISRGAFGAFVAKPEGGRAFKVKRLN</sequence>
<dbReference type="PIRSF" id="PIRSF032038">
    <property type="entry name" value="UCP023238"/>
    <property type="match status" value="1"/>
</dbReference>
<gene>
    <name evidence="1" type="ORF">RB602_03250</name>
</gene>
<organism evidence="1 2">
    <name type="scientific">Alterisphingorhabdus coralli</name>
    <dbReference type="NCBI Taxonomy" id="3071408"/>
    <lineage>
        <taxon>Bacteria</taxon>
        <taxon>Pseudomonadati</taxon>
        <taxon>Pseudomonadota</taxon>
        <taxon>Alphaproteobacteria</taxon>
        <taxon>Sphingomonadales</taxon>
        <taxon>Sphingomonadaceae</taxon>
        <taxon>Alterisphingorhabdus (ex Yan et al. 2024)</taxon>
    </lineage>
</organism>
<dbReference type="EMBL" id="CP136594">
    <property type="protein sequence ID" value="WOE75743.1"/>
    <property type="molecule type" value="Genomic_DNA"/>
</dbReference>
<dbReference type="InterPro" id="IPR016987">
    <property type="entry name" value="UCP023238"/>
</dbReference>
<dbReference type="AlphaFoldDB" id="A0AA97F9H9"/>
<accession>A0AA97F9H9</accession>